<proteinExistence type="predicted"/>
<reference evidence="1" key="1">
    <citation type="submission" date="2022-01" db="EMBL/GenBank/DDBJ databases">
        <title>Genome Sequence Resource for Two Populations of Ditylenchus destructor, the Migratory Endoparasitic Phytonematode.</title>
        <authorList>
            <person name="Zhang H."/>
            <person name="Lin R."/>
            <person name="Xie B."/>
        </authorList>
    </citation>
    <scope>NUCLEOTIDE SEQUENCE</scope>
    <source>
        <strain evidence="1">BazhouSP</strain>
    </source>
</reference>
<dbReference type="InterPro" id="IPR036322">
    <property type="entry name" value="WD40_repeat_dom_sf"/>
</dbReference>
<sequence length="333" mass="37713">MCLVNEEKIQVFSIDGKIIETENLNRPSPADFIKRTWSHEFSNEQADNEDEIDDDSEESGEMRLVTAMTSSCDNLYFATENFALRRLNFMDSSLDTLAIKRNAGNVSKIVIDEHESMMVVLTTKGLIFKLSLNKTAEHMIEDEDELISEIKIQYNAVDCVFVSNTLVVFLCTEIEAQLVLYDIGINVCLKTMGKTELQLGHNELLSYLSDSKDGRIITSSNKGKIRILEKFQTSKPIMHTRVKSTATTEFNIERKTNSWRKGTDCRAEPFWGSEPHKLSAGTGILTRRKRKISENLTDKESAQFVSANVLLIGQSPESVPTQDPLKIKIFNRN</sequence>
<protein>
    <submittedName>
        <fullName evidence="1">Uncharacterized protein</fullName>
    </submittedName>
</protein>
<dbReference type="Proteomes" id="UP001201812">
    <property type="component" value="Unassembled WGS sequence"/>
</dbReference>
<evidence type="ECO:0000313" key="2">
    <source>
        <dbReference type="Proteomes" id="UP001201812"/>
    </source>
</evidence>
<dbReference type="AlphaFoldDB" id="A0AAD4NGL2"/>
<dbReference type="EMBL" id="JAKKPZ010000002">
    <property type="protein sequence ID" value="KAI1725226.1"/>
    <property type="molecule type" value="Genomic_DNA"/>
</dbReference>
<evidence type="ECO:0000313" key="1">
    <source>
        <dbReference type="EMBL" id="KAI1725226.1"/>
    </source>
</evidence>
<name>A0AAD4NGL2_9BILA</name>
<keyword evidence="2" id="KW-1185">Reference proteome</keyword>
<accession>A0AAD4NGL2</accession>
<comment type="caution">
    <text evidence="1">The sequence shown here is derived from an EMBL/GenBank/DDBJ whole genome shotgun (WGS) entry which is preliminary data.</text>
</comment>
<gene>
    <name evidence="1" type="ORF">DdX_01874</name>
</gene>
<dbReference type="SUPFAM" id="SSF50978">
    <property type="entry name" value="WD40 repeat-like"/>
    <property type="match status" value="1"/>
</dbReference>
<organism evidence="1 2">
    <name type="scientific">Ditylenchus destructor</name>
    <dbReference type="NCBI Taxonomy" id="166010"/>
    <lineage>
        <taxon>Eukaryota</taxon>
        <taxon>Metazoa</taxon>
        <taxon>Ecdysozoa</taxon>
        <taxon>Nematoda</taxon>
        <taxon>Chromadorea</taxon>
        <taxon>Rhabditida</taxon>
        <taxon>Tylenchina</taxon>
        <taxon>Tylenchomorpha</taxon>
        <taxon>Sphaerularioidea</taxon>
        <taxon>Anguinidae</taxon>
        <taxon>Anguininae</taxon>
        <taxon>Ditylenchus</taxon>
    </lineage>
</organism>